<protein>
    <submittedName>
        <fullName evidence="2">Uncharacterized protein</fullName>
    </submittedName>
</protein>
<gene>
    <name evidence="2" type="ORF">g.17844</name>
</gene>
<evidence type="ECO:0000313" key="2">
    <source>
        <dbReference type="EMBL" id="JAS61890.1"/>
    </source>
</evidence>
<keyword evidence="1" id="KW-0472">Membrane</keyword>
<sequence>AKSDYIPRMAKIYYFFTLTLLIDVFVSALPVENDNIQRRIEQEDKEHDRLYGRHLQVDHSDLALGEVVSGKPILYRRQRSLESTGKISTTSQAGEKTVINKSDEEQVTKNVSQENISSDESAITFMPAINLKEKERAHEECEEKNNKFYRAHPENIRVQNLLICNIYCCYLIA</sequence>
<feature type="non-terminal residue" evidence="2">
    <location>
        <position position="1"/>
    </location>
</feature>
<dbReference type="EMBL" id="GECZ01007879">
    <property type="protein sequence ID" value="JAS61890.1"/>
    <property type="molecule type" value="Transcribed_RNA"/>
</dbReference>
<name>A0A1B6GHJ7_9HEMI</name>
<dbReference type="AlphaFoldDB" id="A0A1B6GHJ7"/>
<proteinExistence type="predicted"/>
<organism evidence="2">
    <name type="scientific">Cuerna arida</name>
    <dbReference type="NCBI Taxonomy" id="1464854"/>
    <lineage>
        <taxon>Eukaryota</taxon>
        <taxon>Metazoa</taxon>
        <taxon>Ecdysozoa</taxon>
        <taxon>Arthropoda</taxon>
        <taxon>Hexapoda</taxon>
        <taxon>Insecta</taxon>
        <taxon>Pterygota</taxon>
        <taxon>Neoptera</taxon>
        <taxon>Paraneoptera</taxon>
        <taxon>Hemiptera</taxon>
        <taxon>Auchenorrhyncha</taxon>
        <taxon>Membracoidea</taxon>
        <taxon>Cicadellidae</taxon>
        <taxon>Cicadellinae</taxon>
        <taxon>Proconiini</taxon>
        <taxon>Cuerna</taxon>
    </lineage>
</organism>
<evidence type="ECO:0000256" key="1">
    <source>
        <dbReference type="SAM" id="Phobius"/>
    </source>
</evidence>
<keyword evidence="1" id="KW-0812">Transmembrane</keyword>
<accession>A0A1B6GHJ7</accession>
<feature type="transmembrane region" description="Helical" evidence="1">
    <location>
        <begin position="12"/>
        <end position="31"/>
    </location>
</feature>
<reference evidence="2" key="1">
    <citation type="submission" date="2015-11" db="EMBL/GenBank/DDBJ databases">
        <title>De novo transcriptome assembly of four potential Pierce s Disease insect vectors from Arizona vineyards.</title>
        <authorList>
            <person name="Tassone E.E."/>
        </authorList>
    </citation>
    <scope>NUCLEOTIDE SEQUENCE</scope>
</reference>
<keyword evidence="1" id="KW-1133">Transmembrane helix</keyword>